<protein>
    <submittedName>
        <fullName evidence="1">Uncharacterized protein</fullName>
    </submittedName>
</protein>
<evidence type="ECO:0000313" key="2">
    <source>
        <dbReference type="Proteomes" id="UP000290809"/>
    </source>
</evidence>
<organism evidence="1 2">
    <name type="scientific">Schistosoma bovis</name>
    <name type="common">Blood fluke</name>
    <dbReference type="NCBI Taxonomy" id="6184"/>
    <lineage>
        <taxon>Eukaryota</taxon>
        <taxon>Metazoa</taxon>
        <taxon>Spiralia</taxon>
        <taxon>Lophotrochozoa</taxon>
        <taxon>Platyhelminthes</taxon>
        <taxon>Trematoda</taxon>
        <taxon>Digenea</taxon>
        <taxon>Strigeidida</taxon>
        <taxon>Schistosomatoidea</taxon>
        <taxon>Schistosomatidae</taxon>
        <taxon>Schistosoma</taxon>
    </lineage>
</organism>
<name>A0A430Q3Z3_SCHBO</name>
<gene>
    <name evidence="1" type="ORF">DC041_0005341</name>
</gene>
<keyword evidence="2" id="KW-1185">Reference proteome</keyword>
<reference evidence="1 2" key="1">
    <citation type="journal article" date="2019" name="PLoS Pathog.">
        <title>Genome sequence of the bovine parasite Schistosoma bovis Tanzania.</title>
        <authorList>
            <person name="Oey H."/>
            <person name="Zakrzewski M."/>
            <person name="Gobert G."/>
            <person name="Gravermann K."/>
            <person name="Stoye J."/>
            <person name="Jones M."/>
            <person name="Mcmanus D."/>
            <person name="Krause L."/>
        </authorList>
    </citation>
    <scope>NUCLEOTIDE SEQUENCE [LARGE SCALE GENOMIC DNA]</scope>
    <source>
        <strain evidence="1 2">TAN1997</strain>
    </source>
</reference>
<proteinExistence type="predicted"/>
<dbReference type="AlphaFoldDB" id="A0A430Q3Z3"/>
<accession>A0A430Q3Z3</accession>
<sequence>MDLTCEPLAPLRQVNCHHKLTNVQSQERFRSPDISRRPLGGEALAAYTVKKSRRAKSTEPTALDTNVPLVKCSNEPFKSKCRHGMLSISKTKWSCLTQHLHIERTSLNSTCEFYKNSHVMDLTCEPLAPLRQVNCHHKLTNVQSQERFRSPDISRRPLGGEALAAYTVKKSRRAKSTEPTALDTNVPLVKCSNETDDFKNFIGYRLFRTLSVLQARNRLESDLLDAMMCIEDLKQALEIRLARVSIFY</sequence>
<dbReference type="Proteomes" id="UP000290809">
    <property type="component" value="Unassembled WGS sequence"/>
</dbReference>
<dbReference type="EMBL" id="QMKO01002839">
    <property type="protein sequence ID" value="RTG82420.1"/>
    <property type="molecule type" value="Genomic_DNA"/>
</dbReference>
<evidence type="ECO:0000313" key="1">
    <source>
        <dbReference type="EMBL" id="RTG82420.1"/>
    </source>
</evidence>
<comment type="caution">
    <text evidence="1">The sequence shown here is derived from an EMBL/GenBank/DDBJ whole genome shotgun (WGS) entry which is preliminary data.</text>
</comment>
<dbReference type="STRING" id="6184.A0A430Q3Z3"/>